<dbReference type="PANTHER" id="PTHR11205">
    <property type="entry name" value="RIBOSOMAL PROTEIN S7"/>
    <property type="match status" value="1"/>
</dbReference>
<keyword evidence="4" id="KW-0496">Mitochondrion</keyword>
<evidence type="ECO:0000256" key="6">
    <source>
        <dbReference type="ARBA" id="ARBA00037226"/>
    </source>
</evidence>
<evidence type="ECO:0000256" key="3">
    <source>
        <dbReference type="ARBA" id="ARBA00022980"/>
    </source>
</evidence>
<gene>
    <name evidence="10" type="ORF">C1H76_9706</name>
</gene>
<sequence length="372" mass="41164">MSGIAPRLYLFSASRRLAFRPRAAQHTSPFVGRQAAIRHASGSKPGQEFPVAEVSEDKGAVGPNMNQQEHVSEEAAKMANITGGEGPDLSQGTPVQDILKEDKEAQKDAPQVMKDSIKSKQTPPKPQSRPFSTYARRQQDMQMHNEPEAPPPEFLQQNNQASAFTDLSETTYLQESTPAEEGVKFGMPDLPIPARNHKDYRYDPVVDQVTNLMMQHGEKAKAQRNMSNILQFLRTSPPPTYNPQRPLMPGAPPANHLPLHPVLYLTLALDSLAPLLRIRSQRGAAGGGAALQIPVPLSVRQRRRQAFKWILDSASKKTNKGTGKFDFSRRIADEIVAVVEGKSALWDRRTSVHKVATTARSNLGFGMRKGRR</sequence>
<dbReference type="InterPro" id="IPR047988">
    <property type="entry name" value="Ribosomal_uS7m_fungi"/>
</dbReference>
<keyword evidence="3 10" id="KW-0689">Ribosomal protein</keyword>
<dbReference type="GO" id="GO:0005739">
    <property type="term" value="C:mitochondrion"/>
    <property type="evidence" value="ECO:0007669"/>
    <property type="project" value="UniProtKB-SubCell"/>
</dbReference>
<feature type="region of interest" description="Disordered" evidence="8">
    <location>
        <begin position="38"/>
        <end position="66"/>
    </location>
</feature>
<evidence type="ECO:0000256" key="5">
    <source>
        <dbReference type="ARBA" id="ARBA00023274"/>
    </source>
</evidence>
<evidence type="ECO:0000259" key="9">
    <source>
        <dbReference type="Pfam" id="PF00177"/>
    </source>
</evidence>
<evidence type="ECO:0000256" key="4">
    <source>
        <dbReference type="ARBA" id="ARBA00023128"/>
    </source>
</evidence>
<proteinExistence type="inferred from homology"/>
<comment type="function">
    <text evidence="6">Component of the mitochondrial ribosome (mitoribosome), a dedicated translation machinery responsible for the synthesis of mitochondrial genome-encoded proteins, including at least some of the essential transmembrane subunits of the mitochondrial respiratory chain. The mitoribosomes are attached to the mitochondrial inner membrane and translation products are cotranslationally integrated into the membrane.</text>
</comment>
<dbReference type="AlphaFoldDB" id="A0A4V6DSV8"/>
<dbReference type="Pfam" id="PF00177">
    <property type="entry name" value="Ribosomal_S7"/>
    <property type="match status" value="1"/>
</dbReference>
<dbReference type="GO" id="GO:1990904">
    <property type="term" value="C:ribonucleoprotein complex"/>
    <property type="evidence" value="ECO:0007669"/>
    <property type="project" value="UniProtKB-KW"/>
</dbReference>
<organism evidence="10 11">
    <name type="scientific">Elsinoe australis</name>
    <dbReference type="NCBI Taxonomy" id="40998"/>
    <lineage>
        <taxon>Eukaryota</taxon>
        <taxon>Fungi</taxon>
        <taxon>Dikarya</taxon>
        <taxon>Ascomycota</taxon>
        <taxon>Pezizomycotina</taxon>
        <taxon>Dothideomycetes</taxon>
        <taxon>Dothideomycetidae</taxon>
        <taxon>Myriangiales</taxon>
        <taxon>Elsinoaceae</taxon>
        <taxon>Elsinoe</taxon>
    </lineage>
</organism>
<dbReference type="CDD" id="cd14868">
    <property type="entry name" value="uS7_Mitochondria_Fungi"/>
    <property type="match status" value="1"/>
</dbReference>
<feature type="domain" description="Small ribosomal subunit protein uS7" evidence="9">
    <location>
        <begin position="200"/>
        <end position="360"/>
    </location>
</feature>
<accession>A0A4V6DSV8</accession>
<evidence type="ECO:0000313" key="10">
    <source>
        <dbReference type="EMBL" id="TKX18232.1"/>
    </source>
</evidence>
<dbReference type="Gene3D" id="1.10.455.10">
    <property type="entry name" value="Ribosomal protein S7 domain"/>
    <property type="match status" value="1"/>
</dbReference>
<dbReference type="InterPro" id="IPR036823">
    <property type="entry name" value="Ribosomal_uS7_dom_sf"/>
</dbReference>
<dbReference type="EMBL" id="PTQR01000131">
    <property type="protein sequence ID" value="TKX18232.1"/>
    <property type="molecule type" value="Genomic_DNA"/>
</dbReference>
<evidence type="ECO:0000313" key="11">
    <source>
        <dbReference type="Proteomes" id="UP000308133"/>
    </source>
</evidence>
<dbReference type="InterPro" id="IPR023798">
    <property type="entry name" value="Ribosomal_uS7_dom"/>
</dbReference>
<dbReference type="Proteomes" id="UP000308133">
    <property type="component" value="Unassembled WGS sequence"/>
</dbReference>
<evidence type="ECO:0000256" key="7">
    <source>
        <dbReference type="ARBA" id="ARBA00039306"/>
    </source>
</evidence>
<name>A0A4V6DSV8_9PEZI</name>
<dbReference type="GO" id="GO:0005840">
    <property type="term" value="C:ribosome"/>
    <property type="evidence" value="ECO:0007669"/>
    <property type="project" value="UniProtKB-KW"/>
</dbReference>
<evidence type="ECO:0000256" key="2">
    <source>
        <dbReference type="ARBA" id="ARBA00007151"/>
    </source>
</evidence>
<comment type="similarity">
    <text evidence="2">Belongs to the universal ribosomal protein uS7 family.</text>
</comment>
<feature type="region of interest" description="Disordered" evidence="8">
    <location>
        <begin position="104"/>
        <end position="155"/>
    </location>
</feature>
<dbReference type="FunFam" id="1.10.455.10:FF:000006">
    <property type="entry name" value="37S ribosomal protein S7, mitochondrial"/>
    <property type="match status" value="1"/>
</dbReference>
<evidence type="ECO:0000256" key="1">
    <source>
        <dbReference type="ARBA" id="ARBA00004173"/>
    </source>
</evidence>
<protein>
    <recommendedName>
        <fullName evidence="7">Small ribosomal subunit protein uS7m</fullName>
    </recommendedName>
</protein>
<reference evidence="10 11" key="1">
    <citation type="submission" date="2018-02" db="EMBL/GenBank/DDBJ databases">
        <title>Draft genome sequences of Elsinoe sp., causing black scab on jojoba.</title>
        <authorList>
            <person name="Stodart B."/>
            <person name="Jeffress S."/>
            <person name="Ash G."/>
            <person name="Arun Chinnappa K."/>
        </authorList>
    </citation>
    <scope>NUCLEOTIDE SEQUENCE [LARGE SCALE GENOMIC DNA]</scope>
    <source>
        <strain evidence="10 11">Hillstone_2</strain>
    </source>
</reference>
<keyword evidence="5" id="KW-0687">Ribonucleoprotein</keyword>
<comment type="caution">
    <text evidence="10">The sequence shown here is derived from an EMBL/GenBank/DDBJ whole genome shotgun (WGS) entry which is preliminary data.</text>
</comment>
<dbReference type="SUPFAM" id="SSF47973">
    <property type="entry name" value="Ribosomal protein S7"/>
    <property type="match status" value="1"/>
</dbReference>
<dbReference type="GO" id="GO:0006412">
    <property type="term" value="P:translation"/>
    <property type="evidence" value="ECO:0007669"/>
    <property type="project" value="InterPro"/>
</dbReference>
<dbReference type="InterPro" id="IPR000235">
    <property type="entry name" value="Ribosomal_uS7"/>
</dbReference>
<feature type="compositionally biased region" description="Basic and acidic residues" evidence="8">
    <location>
        <begin position="137"/>
        <end position="147"/>
    </location>
</feature>
<evidence type="ECO:0000256" key="8">
    <source>
        <dbReference type="SAM" id="MobiDB-lite"/>
    </source>
</evidence>
<comment type="subcellular location">
    <subcellularLocation>
        <location evidence="1">Mitochondrion</location>
    </subcellularLocation>
</comment>